<evidence type="ECO:0000313" key="3">
    <source>
        <dbReference type="Proteomes" id="UP000241690"/>
    </source>
</evidence>
<gene>
    <name evidence="2" type="ORF">M431DRAFT_84305</name>
</gene>
<keyword evidence="3" id="KW-1185">Reference proteome</keyword>
<evidence type="ECO:0000313" key="2">
    <source>
        <dbReference type="EMBL" id="PTB55300.1"/>
    </source>
</evidence>
<organism evidence="2 3">
    <name type="scientific">Trichoderma harzianum CBS 226.95</name>
    <dbReference type="NCBI Taxonomy" id="983964"/>
    <lineage>
        <taxon>Eukaryota</taxon>
        <taxon>Fungi</taxon>
        <taxon>Dikarya</taxon>
        <taxon>Ascomycota</taxon>
        <taxon>Pezizomycotina</taxon>
        <taxon>Sordariomycetes</taxon>
        <taxon>Hypocreomycetidae</taxon>
        <taxon>Hypocreales</taxon>
        <taxon>Hypocreaceae</taxon>
        <taxon>Trichoderma</taxon>
    </lineage>
</organism>
<dbReference type="EMBL" id="KZ679679">
    <property type="protein sequence ID" value="PTB55300.1"/>
    <property type="molecule type" value="Genomic_DNA"/>
</dbReference>
<sequence length="306" mass="33452">MATVTIPNRRVMRRQQESVTSEFVWDNSSATLSFPAFSTPSPFTPVLPSVTDSVPPQASAVDGSDFSPMCPTGGKIGNFTLDFDDTKAGPLFNPSRDIWFSQGFLIAPPSSQTSQSYNPSSGGQLVEFMPPSLPLSAHSNAGDTAEIGVGPNAPNHCFRFDFQGASLGCAAKGAENWCDFEVSAYRYNDVSQREESIAWSETKHIPACPNFPHGNCRLTPVSFDGYTNITSILINLRVGNEVRVWWGDDFKFGWSDNGCDAAACRANALPQPVKREAIESAARQGVWHWTPRGLKRLDDGYIWESV</sequence>
<dbReference type="GeneID" id="36632002"/>
<name>A0A2T4ADY8_TRIHA</name>
<dbReference type="Proteomes" id="UP000241690">
    <property type="component" value="Unassembled WGS sequence"/>
</dbReference>
<dbReference type="InterPro" id="IPR055795">
    <property type="entry name" value="DUF7371"/>
</dbReference>
<accession>A0A2T4ADY8</accession>
<dbReference type="STRING" id="983964.A0A2T4ADY8"/>
<dbReference type="RefSeq" id="XP_024774977.1">
    <property type="nucleotide sequence ID" value="XM_024923419.1"/>
</dbReference>
<dbReference type="Pfam" id="PF24086">
    <property type="entry name" value="DUF7371"/>
    <property type="match status" value="1"/>
</dbReference>
<reference evidence="2 3" key="1">
    <citation type="submission" date="2016-07" db="EMBL/GenBank/DDBJ databases">
        <title>Multiple horizontal gene transfer events from other fungi enriched the ability of initially mycotrophic Trichoderma (Ascomycota) to feed on dead plant biomass.</title>
        <authorList>
            <consortium name="DOE Joint Genome Institute"/>
            <person name="Aerts A."/>
            <person name="Atanasova L."/>
            <person name="Chenthamara K."/>
            <person name="Zhang J."/>
            <person name="Grujic M."/>
            <person name="Henrissat B."/>
            <person name="Kuo A."/>
            <person name="Salamov A."/>
            <person name="Lipzen A."/>
            <person name="Labutti K."/>
            <person name="Barry K."/>
            <person name="Miao Y."/>
            <person name="Rahimi M.J."/>
            <person name="Shen Q."/>
            <person name="Grigoriev I.V."/>
            <person name="Kubicek C.P."/>
            <person name="Druzhinina I.S."/>
        </authorList>
    </citation>
    <scope>NUCLEOTIDE SEQUENCE [LARGE SCALE GENOMIC DNA]</scope>
    <source>
        <strain evidence="2 3">CBS 226.95</strain>
    </source>
</reference>
<protein>
    <recommendedName>
        <fullName evidence="1">DUF7371 domain-containing protein</fullName>
    </recommendedName>
</protein>
<dbReference type="AlphaFoldDB" id="A0A2T4ADY8"/>
<feature type="domain" description="DUF7371" evidence="1">
    <location>
        <begin position="76"/>
        <end position="265"/>
    </location>
</feature>
<proteinExistence type="predicted"/>
<evidence type="ECO:0000259" key="1">
    <source>
        <dbReference type="Pfam" id="PF24086"/>
    </source>
</evidence>